<dbReference type="EMBL" id="BMVC01000006">
    <property type="protein sequence ID" value="GHC95716.1"/>
    <property type="molecule type" value="Genomic_DNA"/>
</dbReference>
<protein>
    <recommendedName>
        <fullName evidence="1">HNH nuclease domain-containing protein</fullName>
    </recommendedName>
</protein>
<reference evidence="2" key="2">
    <citation type="submission" date="2020-09" db="EMBL/GenBank/DDBJ databases">
        <authorList>
            <person name="Sun Q."/>
            <person name="Ohkuma M."/>
        </authorList>
    </citation>
    <scope>NUCLEOTIDE SEQUENCE</scope>
    <source>
        <strain evidence="2">JCM 4637</strain>
    </source>
</reference>
<reference evidence="2" key="1">
    <citation type="journal article" date="2014" name="Int. J. Syst. Evol. Microbiol.">
        <title>Complete genome sequence of Corynebacterium casei LMG S-19264T (=DSM 44701T), isolated from a smear-ripened cheese.</title>
        <authorList>
            <consortium name="US DOE Joint Genome Institute (JGI-PGF)"/>
            <person name="Walter F."/>
            <person name="Albersmeier A."/>
            <person name="Kalinowski J."/>
            <person name="Ruckert C."/>
        </authorList>
    </citation>
    <scope>NUCLEOTIDE SEQUENCE</scope>
    <source>
        <strain evidence="2">JCM 4637</strain>
    </source>
</reference>
<gene>
    <name evidence="2" type="ORF">GCM10010334_35420</name>
</gene>
<dbReference type="RefSeq" id="WP_229897924.1">
    <property type="nucleotide sequence ID" value="NZ_BMVC01000006.1"/>
</dbReference>
<dbReference type="Pfam" id="PF13392">
    <property type="entry name" value="HNH_3"/>
    <property type="match status" value="1"/>
</dbReference>
<feature type="domain" description="HNH nuclease" evidence="1">
    <location>
        <begin position="208"/>
        <end position="264"/>
    </location>
</feature>
<dbReference type="SUPFAM" id="SSF54060">
    <property type="entry name" value="His-Me finger endonucleases"/>
    <property type="match status" value="1"/>
</dbReference>
<evidence type="ECO:0000313" key="3">
    <source>
        <dbReference type="Proteomes" id="UP000638353"/>
    </source>
</evidence>
<organism evidence="2 3">
    <name type="scientific">Streptomyces finlayi</name>
    <dbReference type="NCBI Taxonomy" id="67296"/>
    <lineage>
        <taxon>Bacteria</taxon>
        <taxon>Bacillati</taxon>
        <taxon>Actinomycetota</taxon>
        <taxon>Actinomycetes</taxon>
        <taxon>Kitasatosporales</taxon>
        <taxon>Streptomycetaceae</taxon>
        <taxon>Streptomyces</taxon>
    </lineage>
</organism>
<comment type="caution">
    <text evidence="2">The sequence shown here is derived from an EMBL/GenBank/DDBJ whole genome shotgun (WGS) entry which is preliminary data.</text>
</comment>
<name>A0A918WZ37_9ACTN</name>
<dbReference type="Proteomes" id="UP000638353">
    <property type="component" value="Unassembled WGS sequence"/>
</dbReference>
<accession>A0A918WZ37</accession>
<sequence length="284" mass="31950">MNSAHKYPRDLLQRMAAEATSMVDLLRRLNATLGSGPLRYVRGRLELYGIDTSHFVHEPLPTRPHRSYSKELLAEAAAHSTSIRGIFEYLGYPPDDSPYSLVKKRLDRHGIDTSHFQTGGYSRPISEAELTEAVAASLSMAQVLKHLDLRDVGASRARVRRSIETYGLSTDHFTGQGHYRGVPSPYRKTAEEILRPPGESPNRTRTKFLRRALEEIGVLQECAGCGVGSEWRGKRLVLEIDHINGDRLDNRRENLRYLCPNCHSQTKTYSNRSHCSAPSADPVE</sequence>
<proteinExistence type="predicted"/>
<dbReference type="CDD" id="cd00085">
    <property type="entry name" value="HNHc"/>
    <property type="match status" value="1"/>
</dbReference>
<evidence type="ECO:0000259" key="1">
    <source>
        <dbReference type="SMART" id="SM00507"/>
    </source>
</evidence>
<evidence type="ECO:0000313" key="2">
    <source>
        <dbReference type="EMBL" id="GHC95716.1"/>
    </source>
</evidence>
<dbReference type="AlphaFoldDB" id="A0A918WZ37"/>
<dbReference type="SMART" id="SM00507">
    <property type="entry name" value="HNHc"/>
    <property type="match status" value="1"/>
</dbReference>
<dbReference type="InterPro" id="IPR003615">
    <property type="entry name" value="HNH_nuc"/>
</dbReference>
<dbReference type="InterPro" id="IPR044925">
    <property type="entry name" value="His-Me_finger_sf"/>
</dbReference>